<gene>
    <name evidence="6" type="ORF">QD47_06540</name>
</gene>
<dbReference type="InterPro" id="IPR000843">
    <property type="entry name" value="HTH_LacI"/>
</dbReference>
<protein>
    <submittedName>
        <fullName evidence="6">LacI family transcriptional regulator</fullName>
    </submittedName>
</protein>
<dbReference type="PROSITE" id="PS00356">
    <property type="entry name" value="HTH_LACI_1"/>
    <property type="match status" value="1"/>
</dbReference>
<evidence type="ECO:0000256" key="1">
    <source>
        <dbReference type="ARBA" id="ARBA00022491"/>
    </source>
</evidence>
<name>A0A0D7X5D2_9BACL</name>
<dbReference type="PANTHER" id="PTHR30146:SF95">
    <property type="entry name" value="RIBOSE OPERON REPRESSOR"/>
    <property type="match status" value="1"/>
</dbReference>
<dbReference type="GO" id="GO:0000976">
    <property type="term" value="F:transcription cis-regulatory region binding"/>
    <property type="evidence" value="ECO:0007669"/>
    <property type="project" value="TreeGrafter"/>
</dbReference>
<dbReference type="PANTHER" id="PTHR30146">
    <property type="entry name" value="LACI-RELATED TRANSCRIPTIONAL REPRESSOR"/>
    <property type="match status" value="1"/>
</dbReference>
<keyword evidence="1" id="KW-0678">Repressor</keyword>
<dbReference type="InterPro" id="IPR046335">
    <property type="entry name" value="LacI/GalR-like_sensor"/>
</dbReference>
<dbReference type="SUPFAM" id="SSF53822">
    <property type="entry name" value="Periplasmic binding protein-like I"/>
    <property type="match status" value="1"/>
</dbReference>
<dbReference type="CDD" id="cd06291">
    <property type="entry name" value="PBP1_Qymf-like"/>
    <property type="match status" value="1"/>
</dbReference>
<dbReference type="Gene3D" id="1.10.260.40">
    <property type="entry name" value="lambda repressor-like DNA-binding domains"/>
    <property type="match status" value="1"/>
</dbReference>
<keyword evidence="4" id="KW-0804">Transcription</keyword>
<dbReference type="Proteomes" id="UP000032534">
    <property type="component" value="Unassembled WGS sequence"/>
</dbReference>
<evidence type="ECO:0000256" key="4">
    <source>
        <dbReference type="ARBA" id="ARBA00023163"/>
    </source>
</evidence>
<dbReference type="PROSITE" id="PS50932">
    <property type="entry name" value="HTH_LACI_2"/>
    <property type="match status" value="1"/>
</dbReference>
<dbReference type="PRINTS" id="PR00036">
    <property type="entry name" value="HTHLACI"/>
</dbReference>
<comment type="caution">
    <text evidence="6">The sequence shown here is derived from an EMBL/GenBank/DDBJ whole genome shotgun (WGS) entry which is preliminary data.</text>
</comment>
<dbReference type="RefSeq" id="WP_044645362.1">
    <property type="nucleotide sequence ID" value="NZ_JTHP01000008.1"/>
</dbReference>
<dbReference type="SMART" id="SM00354">
    <property type="entry name" value="HTH_LACI"/>
    <property type="match status" value="1"/>
</dbReference>
<feature type="domain" description="HTH lacI-type" evidence="5">
    <location>
        <begin position="6"/>
        <end position="60"/>
    </location>
</feature>
<dbReference type="Pfam" id="PF13377">
    <property type="entry name" value="Peripla_BP_3"/>
    <property type="match status" value="1"/>
</dbReference>
<keyword evidence="2" id="KW-0805">Transcription regulation</keyword>
<organism evidence="6 7">
    <name type="scientific">Paenibacillus terrae</name>
    <dbReference type="NCBI Taxonomy" id="159743"/>
    <lineage>
        <taxon>Bacteria</taxon>
        <taxon>Bacillati</taxon>
        <taxon>Bacillota</taxon>
        <taxon>Bacilli</taxon>
        <taxon>Bacillales</taxon>
        <taxon>Paenibacillaceae</taxon>
        <taxon>Paenibacillus</taxon>
    </lineage>
</organism>
<evidence type="ECO:0000259" key="5">
    <source>
        <dbReference type="PROSITE" id="PS50932"/>
    </source>
</evidence>
<dbReference type="InterPro" id="IPR010982">
    <property type="entry name" value="Lambda_DNA-bd_dom_sf"/>
</dbReference>
<keyword evidence="7" id="KW-1185">Reference proteome</keyword>
<proteinExistence type="predicted"/>
<dbReference type="GO" id="GO:0003700">
    <property type="term" value="F:DNA-binding transcription factor activity"/>
    <property type="evidence" value="ECO:0007669"/>
    <property type="project" value="TreeGrafter"/>
</dbReference>
<dbReference type="Pfam" id="PF00356">
    <property type="entry name" value="LacI"/>
    <property type="match status" value="1"/>
</dbReference>
<dbReference type="PATRIC" id="fig|159743.3.peg.1422"/>
<evidence type="ECO:0000313" key="6">
    <source>
        <dbReference type="EMBL" id="KJD46444.1"/>
    </source>
</evidence>
<dbReference type="Gene3D" id="3.40.50.2300">
    <property type="match status" value="2"/>
</dbReference>
<dbReference type="SUPFAM" id="SSF47413">
    <property type="entry name" value="lambda repressor-like DNA-binding domains"/>
    <property type="match status" value="1"/>
</dbReference>
<reference evidence="6 7" key="1">
    <citation type="submission" date="2014-11" db="EMBL/GenBank/DDBJ databases">
        <title>Draft Genome Sequences of Paenibacillus polymyxa NRRL B-30509 and Paenibacillus terrae NRRL B-30644, Strains from a Poultry Environment that Produce Tridecaptin A and Paenicidins.</title>
        <authorList>
            <person name="van Belkum M.J."/>
            <person name="Lohans C.T."/>
            <person name="Vederas J.C."/>
        </authorList>
    </citation>
    <scope>NUCLEOTIDE SEQUENCE [LARGE SCALE GENOMIC DNA]</scope>
    <source>
        <strain evidence="6 7">NRRL B-30644</strain>
    </source>
</reference>
<dbReference type="OrthoDB" id="9796186at2"/>
<evidence type="ECO:0000256" key="2">
    <source>
        <dbReference type="ARBA" id="ARBA00023015"/>
    </source>
</evidence>
<dbReference type="EMBL" id="JTHP01000008">
    <property type="protein sequence ID" value="KJD46444.1"/>
    <property type="molecule type" value="Genomic_DNA"/>
</dbReference>
<keyword evidence="3" id="KW-0238">DNA-binding</keyword>
<dbReference type="InterPro" id="IPR028082">
    <property type="entry name" value="Peripla_BP_I"/>
</dbReference>
<sequence>MKKNQVSIKDIARLSGVSVATVSRVINENGRFSEETRQKVNEVIQKYQYETNSIAKSLRMSKSQTIGVLVPDINNEFFSVIVQKTESFFFKQGYSTIICNTAKDAEKEREYLKTLDGKMVDGLICISGQEELSAELLKRPIPIVCIDRRPKINTNVAFIESNHYEGGFLATEELINKGCKDILLLTKQNNLSSVNERLYGYKDALQKHGLSPSEDHLVAVRNDGPTLEAAQAAIERVLEKKLRFDGIFATNDWLALGGLLALQKHGVQVPGEVKIVGFDNDTISKYCNPPLTTIEQDKETLADKACNTLLRMLSGERLEQEQHYSVPVRLIQRSTT</sequence>
<evidence type="ECO:0000256" key="3">
    <source>
        <dbReference type="ARBA" id="ARBA00023125"/>
    </source>
</evidence>
<accession>A0A0D7X5D2</accession>
<dbReference type="CDD" id="cd01392">
    <property type="entry name" value="HTH_LacI"/>
    <property type="match status" value="1"/>
</dbReference>
<evidence type="ECO:0000313" key="7">
    <source>
        <dbReference type="Proteomes" id="UP000032534"/>
    </source>
</evidence>
<dbReference type="AlphaFoldDB" id="A0A0D7X5D2"/>